<dbReference type="Proteomes" id="UP001205890">
    <property type="component" value="Unassembled WGS sequence"/>
</dbReference>
<organism evidence="2 3">
    <name type="scientific">Alsobacter ponti</name>
    <dbReference type="NCBI Taxonomy" id="2962936"/>
    <lineage>
        <taxon>Bacteria</taxon>
        <taxon>Pseudomonadati</taxon>
        <taxon>Pseudomonadota</taxon>
        <taxon>Alphaproteobacteria</taxon>
        <taxon>Hyphomicrobiales</taxon>
        <taxon>Alsobacteraceae</taxon>
        <taxon>Alsobacter</taxon>
    </lineage>
</organism>
<comment type="caution">
    <text evidence="2">The sequence shown here is derived from an EMBL/GenBank/DDBJ whole genome shotgun (WGS) entry which is preliminary data.</text>
</comment>
<protein>
    <submittedName>
        <fullName evidence="2">Ig-like domain-containing protein</fullName>
    </submittedName>
</protein>
<dbReference type="InterPro" id="IPR044048">
    <property type="entry name" value="Big_12"/>
</dbReference>
<evidence type="ECO:0000313" key="3">
    <source>
        <dbReference type="Proteomes" id="UP001205890"/>
    </source>
</evidence>
<sequence length="112" mass="11956">MAEINWVKTVWIPAQINLKTEQASTAVYEFKTLNLKISAIENLDVRNWQGSADIVAPKVTVDIVDASLSDADTSSSVTFTFSEAVDPASVVLSVEGGTLSALTWNADHTGAT</sequence>
<feature type="non-terminal residue" evidence="2">
    <location>
        <position position="112"/>
    </location>
</feature>
<reference evidence="2 3" key="1">
    <citation type="submission" date="2022-07" db="EMBL/GenBank/DDBJ databases">
        <authorList>
            <person name="Li W.-J."/>
            <person name="Deng Q.-Q."/>
        </authorList>
    </citation>
    <scope>NUCLEOTIDE SEQUENCE [LARGE SCALE GENOMIC DNA]</scope>
    <source>
        <strain evidence="2 3">SYSU M60028</strain>
    </source>
</reference>
<keyword evidence="3" id="KW-1185">Reference proteome</keyword>
<dbReference type="EMBL" id="JANCLU010000034">
    <property type="protein sequence ID" value="MCP8941033.1"/>
    <property type="molecule type" value="Genomic_DNA"/>
</dbReference>
<evidence type="ECO:0000259" key="1">
    <source>
        <dbReference type="Pfam" id="PF19078"/>
    </source>
</evidence>
<name>A0ABT1LJG6_9HYPH</name>
<proteinExistence type="predicted"/>
<accession>A0ABT1LJG6</accession>
<gene>
    <name evidence="2" type="ORF">NK718_21115</name>
</gene>
<evidence type="ECO:0000313" key="2">
    <source>
        <dbReference type="EMBL" id="MCP8941033.1"/>
    </source>
</evidence>
<feature type="domain" description="Bacterial Ig-like" evidence="1">
    <location>
        <begin position="53"/>
        <end position="108"/>
    </location>
</feature>
<dbReference type="Pfam" id="PF19078">
    <property type="entry name" value="Big_12"/>
    <property type="match status" value="1"/>
</dbReference>